<evidence type="ECO:0000313" key="4">
    <source>
        <dbReference type="Proteomes" id="UP001595850"/>
    </source>
</evidence>
<dbReference type="PANTHER" id="PTHR35526:SF3">
    <property type="entry name" value="ANTI-SIGMA-F FACTOR RSBW"/>
    <property type="match status" value="1"/>
</dbReference>
<dbReference type="PANTHER" id="PTHR35526">
    <property type="entry name" value="ANTI-SIGMA-F FACTOR RSBW-RELATED"/>
    <property type="match status" value="1"/>
</dbReference>
<dbReference type="InterPro" id="IPR003594">
    <property type="entry name" value="HATPase_dom"/>
</dbReference>
<name>A0ABV8I8V5_9ACTN</name>
<dbReference type="GO" id="GO:0005524">
    <property type="term" value="F:ATP binding"/>
    <property type="evidence" value="ECO:0007669"/>
    <property type="project" value="UniProtKB-KW"/>
</dbReference>
<dbReference type="Pfam" id="PF13581">
    <property type="entry name" value="HATPase_c_2"/>
    <property type="match status" value="1"/>
</dbReference>
<feature type="domain" description="Histidine kinase/HSP90-like ATPase" evidence="2">
    <location>
        <begin position="70"/>
        <end position="171"/>
    </location>
</feature>
<keyword evidence="3" id="KW-0067">ATP-binding</keyword>
<proteinExistence type="predicted"/>
<evidence type="ECO:0000256" key="1">
    <source>
        <dbReference type="ARBA" id="ARBA00022527"/>
    </source>
</evidence>
<protein>
    <submittedName>
        <fullName evidence="3">ATP-binding protein</fullName>
    </submittedName>
</protein>
<evidence type="ECO:0000259" key="2">
    <source>
        <dbReference type="Pfam" id="PF13581"/>
    </source>
</evidence>
<dbReference type="InterPro" id="IPR050267">
    <property type="entry name" value="Anti-sigma-factor_SerPK"/>
</dbReference>
<organism evidence="3 4">
    <name type="scientific">Planomonospora corallina</name>
    <dbReference type="NCBI Taxonomy" id="1806052"/>
    <lineage>
        <taxon>Bacteria</taxon>
        <taxon>Bacillati</taxon>
        <taxon>Actinomycetota</taxon>
        <taxon>Actinomycetes</taxon>
        <taxon>Streptosporangiales</taxon>
        <taxon>Streptosporangiaceae</taxon>
        <taxon>Planomonospora</taxon>
    </lineage>
</organism>
<reference evidence="4" key="1">
    <citation type="journal article" date="2019" name="Int. J. Syst. Evol. Microbiol.">
        <title>The Global Catalogue of Microorganisms (GCM) 10K type strain sequencing project: providing services to taxonomists for standard genome sequencing and annotation.</title>
        <authorList>
            <consortium name="The Broad Institute Genomics Platform"/>
            <consortium name="The Broad Institute Genome Sequencing Center for Infectious Disease"/>
            <person name="Wu L."/>
            <person name="Ma J."/>
        </authorList>
    </citation>
    <scope>NUCLEOTIDE SEQUENCE [LARGE SCALE GENOMIC DNA]</scope>
    <source>
        <strain evidence="4">TBRC 4489</strain>
    </source>
</reference>
<dbReference type="Gene3D" id="3.30.565.10">
    <property type="entry name" value="Histidine kinase-like ATPase, C-terminal domain"/>
    <property type="match status" value="1"/>
</dbReference>
<keyword evidence="4" id="KW-1185">Reference proteome</keyword>
<keyword evidence="1" id="KW-0808">Transferase</keyword>
<dbReference type="SUPFAM" id="SSF55874">
    <property type="entry name" value="ATPase domain of HSP90 chaperone/DNA topoisomerase II/histidine kinase"/>
    <property type="match status" value="1"/>
</dbReference>
<evidence type="ECO:0000313" key="3">
    <source>
        <dbReference type="EMBL" id="MFC4059636.1"/>
    </source>
</evidence>
<keyword evidence="1" id="KW-0723">Serine/threonine-protein kinase</keyword>
<dbReference type="RefSeq" id="WP_377288098.1">
    <property type="nucleotide sequence ID" value="NZ_JBHSBM010000017.1"/>
</dbReference>
<dbReference type="EMBL" id="JBHSBM010000017">
    <property type="protein sequence ID" value="MFC4059636.1"/>
    <property type="molecule type" value="Genomic_DNA"/>
</dbReference>
<keyword evidence="3" id="KW-0547">Nucleotide-binding</keyword>
<comment type="caution">
    <text evidence="3">The sequence shown here is derived from an EMBL/GenBank/DDBJ whole genome shotgun (WGS) entry which is preliminary data.</text>
</comment>
<dbReference type="InterPro" id="IPR036890">
    <property type="entry name" value="HATPase_C_sf"/>
</dbReference>
<dbReference type="Proteomes" id="UP001595850">
    <property type="component" value="Unassembled WGS sequence"/>
</dbReference>
<keyword evidence="1" id="KW-0418">Kinase</keyword>
<sequence length="192" mass="20046">MICVQSARTAPSRPSWTALDWWPPVGWWPDPARDLLTPPAGSPAAGTGADAHIEAGTGAAEASATFVLPPHAGSVHSARSFAAGALAGWRLDELAENMGLVVSELATNALRHGLRLAPSSRSGEPVRLSLIRRGRLVACALNDPGAGTPALRDPSPLEIGGLGLHIVESLSVRWGWAPLAPYGKIVWAVLRP</sequence>
<accession>A0ABV8I8V5</accession>
<dbReference type="CDD" id="cd16936">
    <property type="entry name" value="HATPase_RsbW-like"/>
    <property type="match status" value="1"/>
</dbReference>
<gene>
    <name evidence="3" type="ORF">ACFOWE_15130</name>
</gene>